<evidence type="ECO:0000256" key="7">
    <source>
        <dbReference type="ARBA" id="ARBA00023136"/>
    </source>
</evidence>
<dbReference type="GO" id="GO:0008137">
    <property type="term" value="F:NADH dehydrogenase (ubiquinone) activity"/>
    <property type="evidence" value="ECO:0007669"/>
    <property type="project" value="InterPro"/>
</dbReference>
<evidence type="ECO:0000313" key="11">
    <source>
        <dbReference type="EMBL" id="TKZ19195.1"/>
    </source>
</evidence>
<name>A0A4U7N0P9_9RHOB</name>
<evidence type="ECO:0000256" key="5">
    <source>
        <dbReference type="ARBA" id="ARBA00022692"/>
    </source>
</evidence>
<keyword evidence="5 8" id="KW-0812">Transmembrane</keyword>
<feature type="transmembrane region" description="Helical" evidence="9">
    <location>
        <begin position="467"/>
        <end position="491"/>
    </location>
</feature>
<feature type="transmembrane region" description="Helical" evidence="9">
    <location>
        <begin position="242"/>
        <end position="264"/>
    </location>
</feature>
<comment type="similarity">
    <text evidence="3">Belongs to the CPA3 antiporters (TC 2.A.63) subunit D family.</text>
</comment>
<evidence type="ECO:0000256" key="8">
    <source>
        <dbReference type="RuleBase" id="RU000320"/>
    </source>
</evidence>
<feature type="domain" description="NADH:quinone oxidoreductase/Mrp antiporter transmembrane" evidence="10">
    <location>
        <begin position="128"/>
        <end position="413"/>
    </location>
</feature>
<feature type="transmembrane region" description="Helical" evidence="9">
    <location>
        <begin position="279"/>
        <end position="297"/>
    </location>
</feature>
<feature type="transmembrane region" description="Helical" evidence="9">
    <location>
        <begin position="409"/>
        <end position="427"/>
    </location>
</feature>
<feature type="transmembrane region" description="Helical" evidence="9">
    <location>
        <begin position="6"/>
        <end position="23"/>
    </location>
</feature>
<feature type="transmembrane region" description="Helical" evidence="9">
    <location>
        <begin position="304"/>
        <end position="324"/>
    </location>
</feature>
<dbReference type="RefSeq" id="WP_138016683.1">
    <property type="nucleotide sequence ID" value="NZ_SULI01000015.1"/>
</dbReference>
<dbReference type="OrthoDB" id="9768329at2"/>
<gene>
    <name evidence="11" type="ORF">FAP39_12195</name>
</gene>
<keyword evidence="7 9" id="KW-0472">Membrane</keyword>
<evidence type="ECO:0000256" key="4">
    <source>
        <dbReference type="ARBA" id="ARBA00022475"/>
    </source>
</evidence>
<protein>
    <submittedName>
        <fullName evidence="11">Monovalent cation/H+ antiporter subunit D</fullName>
    </submittedName>
</protein>
<keyword evidence="4" id="KW-1003">Cell membrane</keyword>
<sequence length="514" mass="54659">MSHLIILPIVLPAILAPFMLMVVRHHLDLQRIFSVAGTMAFLGIAIALTAQASTGDIHVYELGNWSAPFGIVLVLDRLSGLMVLLTAILALAVLLYSIGTDWDKRGHHFHPLFQFQLMGVAGAFLTGDAFNLFVFFEVLLIASYGLMIHGGGAKRLRAGLQYVVYNLLGSTLFLFALGTIYAVTGTLNMADLAERVAALPADDTALIRVGAILLLLVFSIKAAVLPLHFWLPGSYANAPGPVAALFAIMTKVGAYSILRMYTLVFGPDLALSSSLVGEWLLPAALLTLAVGMIGTLGTRDISRLAAFSAIGSMGTLLVAISMFTPLATGAAIYYIVHSTLATALIFLIADMVVERQGPAITPTVPMAQSGLISVLFFIAAIAMAGMPPLSGFLGKIMVLQAAANTPQQTLIWSVILVFSLVAMVGLARAGTMVFWKTPDGYEPPEPSDDADEPEDAVLSARVSRLPFVAAFGLVAMLVAMTIFAGPALTYAEATAEQLFDSEPYRDAVLRKDAQ</sequence>
<keyword evidence="6 9" id="KW-1133">Transmembrane helix</keyword>
<dbReference type="NCBIfam" id="NF009309">
    <property type="entry name" value="PRK12666.1"/>
    <property type="match status" value="1"/>
</dbReference>
<feature type="transmembrane region" description="Helical" evidence="9">
    <location>
        <begin position="330"/>
        <end position="349"/>
    </location>
</feature>
<evidence type="ECO:0000256" key="2">
    <source>
        <dbReference type="ARBA" id="ARBA00004651"/>
    </source>
</evidence>
<comment type="subcellular location">
    <subcellularLocation>
        <location evidence="2">Cell membrane</location>
        <topology evidence="2">Multi-pass membrane protein</topology>
    </subcellularLocation>
    <subcellularLocation>
        <location evidence="8">Membrane</location>
        <topology evidence="8">Multi-pass membrane protein</topology>
    </subcellularLocation>
</comment>
<accession>A0A4U7N0P9</accession>
<dbReference type="PRINTS" id="PR01437">
    <property type="entry name" value="NUOXDRDTASE4"/>
</dbReference>
<proteinExistence type="inferred from homology"/>
<dbReference type="PANTHER" id="PTHR42703:SF1">
    <property type="entry name" value="NA(+)_H(+) ANTIPORTER SUBUNIT D1"/>
    <property type="match status" value="1"/>
</dbReference>
<feature type="transmembrane region" description="Helical" evidence="9">
    <location>
        <begin position="70"/>
        <end position="96"/>
    </location>
</feature>
<evidence type="ECO:0000256" key="6">
    <source>
        <dbReference type="ARBA" id="ARBA00022989"/>
    </source>
</evidence>
<reference evidence="11 12" key="1">
    <citation type="submission" date="2019-04" db="EMBL/GenBank/DDBJ databases">
        <title>Genome sequence of Pelagicola litoralis CL-ES2.</title>
        <authorList>
            <person name="Cao J."/>
        </authorList>
    </citation>
    <scope>NUCLEOTIDE SEQUENCE [LARGE SCALE GENOMIC DNA]</scope>
    <source>
        <strain evidence="11 12">CL-ES2</strain>
    </source>
</reference>
<dbReference type="InterPro" id="IPR001750">
    <property type="entry name" value="ND/Mrp_TM"/>
</dbReference>
<feature type="transmembrane region" description="Helical" evidence="9">
    <location>
        <begin position="205"/>
        <end position="230"/>
    </location>
</feature>
<evidence type="ECO:0000256" key="9">
    <source>
        <dbReference type="SAM" id="Phobius"/>
    </source>
</evidence>
<comment type="caution">
    <text evidence="11">The sequence shown here is derived from an EMBL/GenBank/DDBJ whole genome shotgun (WGS) entry which is preliminary data.</text>
</comment>
<comment type="function">
    <text evidence="1">NDH-1 shuttles electrons from NADH, via FMN and iron-sulfur (Fe-S) centers, to quinones in the respiratory chain. The immediate electron acceptor for the enzyme in this species is believed to be ubiquinone. Couples the redox reaction to proton translocation (for every two electrons transferred, four hydrogen ions are translocated across the cytoplasmic membrane), and thus conserves the redox energy in a proton gradient.</text>
</comment>
<dbReference type="InterPro" id="IPR003918">
    <property type="entry name" value="NADH_UbQ_OxRdtase"/>
</dbReference>
<dbReference type="GO" id="GO:0005886">
    <property type="term" value="C:plasma membrane"/>
    <property type="evidence" value="ECO:0007669"/>
    <property type="project" value="UniProtKB-SubCell"/>
</dbReference>
<evidence type="ECO:0000313" key="12">
    <source>
        <dbReference type="Proteomes" id="UP000306575"/>
    </source>
</evidence>
<feature type="transmembrane region" description="Helical" evidence="9">
    <location>
        <begin position="370"/>
        <end position="389"/>
    </location>
</feature>
<feature type="transmembrane region" description="Helical" evidence="9">
    <location>
        <begin position="32"/>
        <end position="50"/>
    </location>
</feature>
<dbReference type="EMBL" id="SULI01000015">
    <property type="protein sequence ID" value="TKZ19195.1"/>
    <property type="molecule type" value="Genomic_DNA"/>
</dbReference>
<dbReference type="PANTHER" id="PTHR42703">
    <property type="entry name" value="NADH DEHYDROGENASE"/>
    <property type="match status" value="1"/>
</dbReference>
<evidence type="ECO:0000256" key="1">
    <source>
        <dbReference type="ARBA" id="ARBA00002378"/>
    </source>
</evidence>
<keyword evidence="12" id="KW-1185">Reference proteome</keyword>
<feature type="transmembrane region" description="Helical" evidence="9">
    <location>
        <begin position="162"/>
        <end position="185"/>
    </location>
</feature>
<dbReference type="GO" id="GO:0042773">
    <property type="term" value="P:ATP synthesis coupled electron transport"/>
    <property type="evidence" value="ECO:0007669"/>
    <property type="project" value="InterPro"/>
</dbReference>
<evidence type="ECO:0000259" key="10">
    <source>
        <dbReference type="Pfam" id="PF00361"/>
    </source>
</evidence>
<dbReference type="AlphaFoldDB" id="A0A4U7N0P9"/>
<dbReference type="InterPro" id="IPR050586">
    <property type="entry name" value="CPA3_Na-H_Antiporter_D"/>
</dbReference>
<dbReference type="Proteomes" id="UP000306575">
    <property type="component" value="Unassembled WGS sequence"/>
</dbReference>
<organism evidence="11 12">
    <name type="scientific">Shimia litoralis</name>
    <dbReference type="NCBI Taxonomy" id="420403"/>
    <lineage>
        <taxon>Bacteria</taxon>
        <taxon>Pseudomonadati</taxon>
        <taxon>Pseudomonadota</taxon>
        <taxon>Alphaproteobacteria</taxon>
        <taxon>Rhodobacterales</taxon>
        <taxon>Roseobacteraceae</taxon>
    </lineage>
</organism>
<evidence type="ECO:0000256" key="3">
    <source>
        <dbReference type="ARBA" id="ARBA00005346"/>
    </source>
</evidence>
<dbReference type="Pfam" id="PF00361">
    <property type="entry name" value="Proton_antipo_M"/>
    <property type="match status" value="1"/>
</dbReference>